<keyword evidence="2" id="KW-0238">DNA-binding</keyword>
<name>A0ABP8ZMV7_9FLAO</name>
<comment type="caution">
    <text evidence="5">The sequence shown here is derived from an EMBL/GenBank/DDBJ whole genome shotgun (WGS) entry which is preliminary data.</text>
</comment>
<proteinExistence type="predicted"/>
<dbReference type="Proteomes" id="UP001500141">
    <property type="component" value="Unassembled WGS sequence"/>
</dbReference>
<keyword evidence="1" id="KW-0805">Transcription regulation</keyword>
<dbReference type="EMBL" id="BAABIP010000007">
    <property type="protein sequence ID" value="GAA4760814.1"/>
    <property type="molecule type" value="Genomic_DNA"/>
</dbReference>
<gene>
    <name evidence="5" type="ORF">GCM10023230_07210</name>
</gene>
<keyword evidence="3" id="KW-0804">Transcription</keyword>
<evidence type="ECO:0000256" key="2">
    <source>
        <dbReference type="ARBA" id="ARBA00023125"/>
    </source>
</evidence>
<dbReference type="InterPro" id="IPR015927">
    <property type="entry name" value="Peptidase_S24_S26A/B/C"/>
</dbReference>
<dbReference type="CDD" id="cd06529">
    <property type="entry name" value="S24_LexA-like"/>
    <property type="match status" value="1"/>
</dbReference>
<evidence type="ECO:0000256" key="1">
    <source>
        <dbReference type="ARBA" id="ARBA00023015"/>
    </source>
</evidence>
<dbReference type="PANTHER" id="PTHR40661">
    <property type="match status" value="1"/>
</dbReference>
<evidence type="ECO:0000313" key="6">
    <source>
        <dbReference type="Proteomes" id="UP001500141"/>
    </source>
</evidence>
<protein>
    <recommendedName>
        <fullName evidence="4">Peptidase S24/S26A/S26B/S26C domain-containing protein</fullName>
    </recommendedName>
</protein>
<evidence type="ECO:0000259" key="4">
    <source>
        <dbReference type="Pfam" id="PF00717"/>
    </source>
</evidence>
<sequence>MVSDRLGQYLDKKGISYYAFENSLNAGRGSISKAVKEGKSIGSNMLENILTIYNDLNPTWLLTGEGEMFKSNEAVLLNKSIEAFRLKTDSNLESQQIPLYDIEAVAGLVPLFKDSKSQEPLDHISIPHLPKCDGAVYITGDSMYPLLKSGDIVLYKQVNDVKNEIFWGEMYLLSIDMAEEEYVTVKYIQKSEHEGYVRLVSQNKHHQDKDVEMSKIRALALVKASIRINSMN</sequence>
<dbReference type="Pfam" id="PF00717">
    <property type="entry name" value="Peptidase_S24"/>
    <property type="match status" value="1"/>
</dbReference>
<evidence type="ECO:0000313" key="5">
    <source>
        <dbReference type="EMBL" id="GAA4760814.1"/>
    </source>
</evidence>
<dbReference type="InterPro" id="IPR039418">
    <property type="entry name" value="LexA-like"/>
</dbReference>
<dbReference type="Gene3D" id="2.10.109.10">
    <property type="entry name" value="Umud Fragment, subunit A"/>
    <property type="match status" value="1"/>
</dbReference>
<dbReference type="InterPro" id="IPR036286">
    <property type="entry name" value="LexA/Signal_pep-like_sf"/>
</dbReference>
<keyword evidence="6" id="KW-1185">Reference proteome</keyword>
<accession>A0ABP8ZMV7</accession>
<dbReference type="SUPFAM" id="SSF51306">
    <property type="entry name" value="LexA/Signal peptidase"/>
    <property type="match status" value="1"/>
</dbReference>
<evidence type="ECO:0000256" key="3">
    <source>
        <dbReference type="ARBA" id="ARBA00023163"/>
    </source>
</evidence>
<dbReference type="PANTHER" id="PTHR40661:SF1">
    <property type="entry name" value="HTH CRO_C1-TYPE DOMAIN-CONTAINING PROTEIN"/>
    <property type="match status" value="1"/>
</dbReference>
<reference evidence="6" key="1">
    <citation type="journal article" date="2019" name="Int. J. Syst. Evol. Microbiol.">
        <title>The Global Catalogue of Microorganisms (GCM) 10K type strain sequencing project: providing services to taxonomists for standard genome sequencing and annotation.</title>
        <authorList>
            <consortium name="The Broad Institute Genomics Platform"/>
            <consortium name="The Broad Institute Genome Sequencing Center for Infectious Disease"/>
            <person name="Wu L."/>
            <person name="Ma J."/>
        </authorList>
    </citation>
    <scope>NUCLEOTIDE SEQUENCE [LARGE SCALE GENOMIC DNA]</scope>
    <source>
        <strain evidence="6">JCM 18198</strain>
    </source>
</reference>
<organism evidence="5 6">
    <name type="scientific">Flavobacterium hankyongi</name>
    <dbReference type="NCBI Taxonomy" id="1176532"/>
    <lineage>
        <taxon>Bacteria</taxon>
        <taxon>Pseudomonadati</taxon>
        <taxon>Bacteroidota</taxon>
        <taxon>Flavobacteriia</taxon>
        <taxon>Flavobacteriales</taxon>
        <taxon>Flavobacteriaceae</taxon>
        <taxon>Flavobacterium</taxon>
    </lineage>
</organism>
<dbReference type="RefSeq" id="WP_264544108.1">
    <property type="nucleotide sequence ID" value="NZ_BAABIP010000007.1"/>
</dbReference>
<feature type="domain" description="Peptidase S24/S26A/S26B/S26C" evidence="4">
    <location>
        <begin position="118"/>
        <end position="218"/>
    </location>
</feature>